<dbReference type="SUPFAM" id="SSF54593">
    <property type="entry name" value="Glyoxalase/Bleomycin resistance protein/Dihydroxybiphenyl dioxygenase"/>
    <property type="match status" value="1"/>
</dbReference>
<dbReference type="eggNOG" id="COG0346">
    <property type="taxonomic scope" value="Bacteria"/>
</dbReference>
<dbReference type="Proteomes" id="UP000002941">
    <property type="component" value="Unassembled WGS sequence"/>
</dbReference>
<gene>
    <name evidence="2" type="ORF">HMPREF1318_2675</name>
</gene>
<comment type="caution">
    <text evidence="2">The sequence shown here is derived from an EMBL/GenBank/DDBJ whole genome shotgun (WGS) entry which is preliminary data.</text>
</comment>
<reference evidence="2 3" key="1">
    <citation type="submission" date="2012-05" db="EMBL/GenBank/DDBJ databases">
        <authorList>
            <person name="Harkins D.M."/>
            <person name="Madupu R."/>
            <person name="Durkin A.S."/>
            <person name="Torralba M."/>
            <person name="Methe B."/>
            <person name="Sutton G.G."/>
            <person name="Nelson K.E."/>
        </authorList>
    </citation>
    <scope>NUCLEOTIDE SEQUENCE [LARGE SCALE GENOMIC DNA]</scope>
    <source>
        <strain evidence="2 3">F0489</strain>
    </source>
</reference>
<dbReference type="AlphaFoldDB" id="J1GYV5"/>
<feature type="domain" description="VOC" evidence="1">
    <location>
        <begin position="5"/>
        <end position="121"/>
    </location>
</feature>
<name>J1GYV5_9ACTO</name>
<dbReference type="Pfam" id="PF00903">
    <property type="entry name" value="Glyoxalase"/>
    <property type="match status" value="1"/>
</dbReference>
<dbReference type="OrthoDB" id="9792323at2"/>
<evidence type="ECO:0000313" key="2">
    <source>
        <dbReference type="EMBL" id="EJF38315.1"/>
    </source>
</evidence>
<sequence length="122" mass="12956">MTVSGPDFIALQVRDLGRSAQFYESQLKLRRLPAAPPGTVVFDTAPIPFAVREPLPGVELDAGGQPGLGVALWMHCDAVAELHESLSEAGVTVLRAPEPGPFGLTFTFADPDGYAITVHEKS</sequence>
<evidence type="ECO:0000313" key="3">
    <source>
        <dbReference type="Proteomes" id="UP000002941"/>
    </source>
</evidence>
<keyword evidence="3" id="KW-1185">Reference proteome</keyword>
<dbReference type="InterPro" id="IPR004360">
    <property type="entry name" value="Glyas_Fos-R_dOase_dom"/>
</dbReference>
<dbReference type="Gene3D" id="3.10.180.10">
    <property type="entry name" value="2,3-Dihydroxybiphenyl 1,2-Dioxygenase, domain 1"/>
    <property type="match status" value="1"/>
</dbReference>
<dbReference type="EMBL" id="AKFT01000191">
    <property type="protein sequence ID" value="EJF38315.1"/>
    <property type="molecule type" value="Genomic_DNA"/>
</dbReference>
<evidence type="ECO:0000259" key="1">
    <source>
        <dbReference type="PROSITE" id="PS51819"/>
    </source>
</evidence>
<dbReference type="PROSITE" id="PS51819">
    <property type="entry name" value="VOC"/>
    <property type="match status" value="1"/>
</dbReference>
<organism evidence="2 3">
    <name type="scientific">Actinomyces massiliensis F0489</name>
    <dbReference type="NCBI Taxonomy" id="1125718"/>
    <lineage>
        <taxon>Bacteria</taxon>
        <taxon>Bacillati</taxon>
        <taxon>Actinomycetota</taxon>
        <taxon>Actinomycetes</taxon>
        <taxon>Actinomycetales</taxon>
        <taxon>Actinomycetaceae</taxon>
        <taxon>Actinomyces</taxon>
    </lineage>
</organism>
<dbReference type="RefSeq" id="WP_008733013.1">
    <property type="nucleotide sequence ID" value="NZ_AKFT01000191.1"/>
</dbReference>
<protein>
    <submittedName>
        <fullName evidence="2">Glyoxalase-like domain protein</fullName>
    </submittedName>
</protein>
<dbReference type="InterPro" id="IPR029068">
    <property type="entry name" value="Glyas_Bleomycin-R_OHBP_Dase"/>
</dbReference>
<dbReference type="PATRIC" id="fig|1125718.3.peg.2449"/>
<proteinExistence type="predicted"/>
<accession>J1GYV5</accession>
<dbReference type="InterPro" id="IPR037523">
    <property type="entry name" value="VOC_core"/>
</dbReference>